<dbReference type="PANTHER" id="PTHR46799:SF1">
    <property type="entry name" value="HOMEOBOX PROTEIN UNC-4 HOMOLOG"/>
    <property type="match status" value="1"/>
</dbReference>
<feature type="domain" description="Homeobox" evidence="13">
    <location>
        <begin position="140"/>
        <end position="200"/>
    </location>
</feature>
<comment type="similarity">
    <text evidence="9">Belongs to the paired homeobox family. Unc-4 subfamily.</text>
</comment>
<proteinExistence type="inferred from homology"/>
<dbReference type="Pfam" id="PF00046">
    <property type="entry name" value="Homeodomain"/>
    <property type="match status" value="1"/>
</dbReference>
<keyword evidence="15" id="KW-1185">Reference proteome</keyword>
<keyword evidence="3" id="KW-0524">Neurogenesis</keyword>
<comment type="caution">
    <text evidence="14">The sequence shown here is derived from an EMBL/GenBank/DDBJ whole genome shotgun (WGS) entry which is preliminary data.</text>
</comment>
<evidence type="ECO:0000256" key="12">
    <source>
        <dbReference type="SAM" id="MobiDB-lite"/>
    </source>
</evidence>
<dbReference type="InterPro" id="IPR001356">
    <property type="entry name" value="HD"/>
</dbReference>
<keyword evidence="6 10" id="KW-0371">Homeobox</keyword>
<keyword evidence="2" id="KW-0221">Differentiation</keyword>
<dbReference type="CDD" id="cd00086">
    <property type="entry name" value="homeodomain"/>
    <property type="match status" value="1"/>
</dbReference>
<keyword evidence="4" id="KW-0805">Transcription regulation</keyword>
<reference evidence="14 15" key="1">
    <citation type="submission" date="2024-02" db="EMBL/GenBank/DDBJ databases">
        <authorList>
            <person name="Daric V."/>
            <person name="Darras S."/>
        </authorList>
    </citation>
    <scope>NUCLEOTIDE SEQUENCE [LARGE SCALE GENOMIC DNA]</scope>
</reference>
<feature type="DNA-binding region" description="Homeobox" evidence="10">
    <location>
        <begin position="142"/>
        <end position="201"/>
    </location>
</feature>
<comment type="subcellular location">
    <subcellularLocation>
        <location evidence="10 11">Nucleus</location>
    </subcellularLocation>
</comment>
<dbReference type="Gene3D" id="1.10.10.60">
    <property type="entry name" value="Homeodomain-like"/>
    <property type="match status" value="1"/>
</dbReference>
<gene>
    <name evidence="14" type="ORF">CVLEPA_LOCUS20149</name>
</gene>
<evidence type="ECO:0000256" key="9">
    <source>
        <dbReference type="ARBA" id="ARBA00038351"/>
    </source>
</evidence>
<protein>
    <recommendedName>
        <fullName evidence="13">Homeobox domain-containing protein</fullName>
    </recommendedName>
</protein>
<evidence type="ECO:0000256" key="2">
    <source>
        <dbReference type="ARBA" id="ARBA00022782"/>
    </source>
</evidence>
<evidence type="ECO:0000313" key="14">
    <source>
        <dbReference type="EMBL" id="CAK8688116.1"/>
    </source>
</evidence>
<evidence type="ECO:0000256" key="7">
    <source>
        <dbReference type="ARBA" id="ARBA00023163"/>
    </source>
</evidence>
<evidence type="ECO:0000256" key="8">
    <source>
        <dbReference type="ARBA" id="ARBA00023242"/>
    </source>
</evidence>
<dbReference type="EMBL" id="CAWYQH010000108">
    <property type="protein sequence ID" value="CAK8688116.1"/>
    <property type="molecule type" value="Genomic_DNA"/>
</dbReference>
<dbReference type="InterPro" id="IPR017970">
    <property type="entry name" value="Homeobox_CS"/>
</dbReference>
<evidence type="ECO:0000256" key="11">
    <source>
        <dbReference type="RuleBase" id="RU000682"/>
    </source>
</evidence>
<dbReference type="PANTHER" id="PTHR46799">
    <property type="entry name" value="HOMEOBOX PROTEIN UNC-4 HOMOLOG"/>
    <property type="match status" value="1"/>
</dbReference>
<evidence type="ECO:0000313" key="15">
    <source>
        <dbReference type="Proteomes" id="UP001642483"/>
    </source>
</evidence>
<evidence type="ECO:0000256" key="3">
    <source>
        <dbReference type="ARBA" id="ARBA00022902"/>
    </source>
</evidence>
<evidence type="ECO:0000259" key="13">
    <source>
        <dbReference type="PROSITE" id="PS50071"/>
    </source>
</evidence>
<keyword evidence="8 10" id="KW-0539">Nucleus</keyword>
<evidence type="ECO:0000256" key="6">
    <source>
        <dbReference type="ARBA" id="ARBA00023155"/>
    </source>
</evidence>
<feature type="region of interest" description="Disordered" evidence="12">
    <location>
        <begin position="197"/>
        <end position="270"/>
    </location>
</feature>
<accession>A0ABP0G8I3</accession>
<dbReference type="InterPro" id="IPR009057">
    <property type="entry name" value="Homeodomain-like_sf"/>
</dbReference>
<evidence type="ECO:0000256" key="10">
    <source>
        <dbReference type="PROSITE-ProRule" id="PRU00108"/>
    </source>
</evidence>
<keyword evidence="1" id="KW-0217">Developmental protein</keyword>
<dbReference type="PROSITE" id="PS50071">
    <property type="entry name" value="HOMEOBOX_2"/>
    <property type="match status" value="1"/>
</dbReference>
<evidence type="ECO:0000256" key="1">
    <source>
        <dbReference type="ARBA" id="ARBA00022473"/>
    </source>
</evidence>
<dbReference type="PROSITE" id="PS00027">
    <property type="entry name" value="HOMEOBOX_1"/>
    <property type="match status" value="1"/>
</dbReference>
<feature type="compositionally biased region" description="Polar residues" evidence="12">
    <location>
        <begin position="247"/>
        <end position="270"/>
    </location>
</feature>
<dbReference type="Proteomes" id="UP001642483">
    <property type="component" value="Unassembled WGS sequence"/>
</dbReference>
<dbReference type="SMART" id="SM00389">
    <property type="entry name" value="HOX"/>
    <property type="match status" value="1"/>
</dbReference>
<keyword evidence="5 10" id="KW-0238">DNA-binding</keyword>
<sequence length="489" mass="55414">MSDFYNSGSFLPFYCPPVNPFNSSLGSTKEAMIPPHNYASIPVGNLFLPDYGARSTLKEKLPIKQKLNRSSNSFLSTTSPNRGVTNLSNNFHFQNMMTYPNEGFVTSSGLNTSLSCGLPLSQSNSDVIMDEHHCDVTQGVKRRRTRTNFNSWQLDELEKAFSDSHYPDVYMREDLAVKLSLVESRIQVWFQNRRAKWRKRENTKKAPGRPPHNAQLKRCSGVPMDPEEVEERERSKQARKLRKNVMQAMSISRKQSRSTNVTQRNRDSTSCGNVMAAEFDRDLDVRQHRHKTPSSCFQSSSSTLFGVSDVTMSTANISHNALSSPNDRVCKLEQYEYEHEVASESIFSGEAANNNDEQIDVGKSHSRTSSSSSGEEPRCRSRDETIPEKKNDVIGSYSIERLLRKSTDKPAPNTPTSPLNFRPELFGDVLYRASLMTSPQSGVYPNAFNSSMGGVTVMREQMKLLHRYQLYLRLFSGVRMTKSSWKTKE</sequence>
<keyword evidence="7" id="KW-0804">Transcription</keyword>
<dbReference type="SUPFAM" id="SSF46689">
    <property type="entry name" value="Homeodomain-like"/>
    <property type="match status" value="1"/>
</dbReference>
<evidence type="ECO:0000256" key="5">
    <source>
        <dbReference type="ARBA" id="ARBA00023125"/>
    </source>
</evidence>
<feature type="region of interest" description="Disordered" evidence="12">
    <location>
        <begin position="346"/>
        <end position="391"/>
    </location>
</feature>
<evidence type="ECO:0000256" key="4">
    <source>
        <dbReference type="ARBA" id="ARBA00023015"/>
    </source>
</evidence>
<feature type="compositionally biased region" description="Basic and acidic residues" evidence="12">
    <location>
        <begin position="375"/>
        <end position="391"/>
    </location>
</feature>
<organism evidence="14 15">
    <name type="scientific">Clavelina lepadiformis</name>
    <name type="common">Light-bulb sea squirt</name>
    <name type="synonym">Ascidia lepadiformis</name>
    <dbReference type="NCBI Taxonomy" id="159417"/>
    <lineage>
        <taxon>Eukaryota</taxon>
        <taxon>Metazoa</taxon>
        <taxon>Chordata</taxon>
        <taxon>Tunicata</taxon>
        <taxon>Ascidiacea</taxon>
        <taxon>Aplousobranchia</taxon>
        <taxon>Clavelinidae</taxon>
        <taxon>Clavelina</taxon>
    </lineage>
</organism>
<name>A0ABP0G8I3_CLALP</name>